<keyword evidence="10" id="KW-1185">Reference proteome</keyword>
<organism evidence="9 10">
    <name type="scientific">Candidatus Fukatsuia symbiotica</name>
    <dbReference type="NCBI Taxonomy" id="1878942"/>
    <lineage>
        <taxon>Bacteria</taxon>
        <taxon>Pseudomonadati</taxon>
        <taxon>Pseudomonadota</taxon>
        <taxon>Gammaproteobacteria</taxon>
        <taxon>Enterobacterales</taxon>
        <taxon>Yersiniaceae</taxon>
        <taxon>Candidatus Fukatsuia</taxon>
    </lineage>
</organism>
<dbReference type="GO" id="GO:0015293">
    <property type="term" value="F:symporter activity"/>
    <property type="evidence" value="ECO:0007669"/>
    <property type="project" value="InterPro"/>
</dbReference>
<dbReference type="GO" id="GO:0005886">
    <property type="term" value="C:plasma membrane"/>
    <property type="evidence" value="ECO:0007669"/>
    <property type="project" value="TreeGrafter"/>
</dbReference>
<dbReference type="FunFam" id="1.10.3860.10:FF:000004">
    <property type="entry name" value="L-cystine transporter tcyP"/>
    <property type="match status" value="1"/>
</dbReference>
<name>A0A2U8I5K8_9GAMM</name>
<evidence type="ECO:0000256" key="6">
    <source>
        <dbReference type="ARBA" id="ARBA00022989"/>
    </source>
</evidence>
<keyword evidence="6 8" id="KW-1133">Transmembrane helix</keyword>
<feature type="transmembrane region" description="Helical" evidence="8">
    <location>
        <begin position="277"/>
        <end position="301"/>
    </location>
</feature>
<evidence type="ECO:0000256" key="5">
    <source>
        <dbReference type="ARBA" id="ARBA00022970"/>
    </source>
</evidence>
<dbReference type="PRINTS" id="PR00173">
    <property type="entry name" value="EDTRNSPORT"/>
</dbReference>
<dbReference type="InterPro" id="IPR036458">
    <property type="entry name" value="Na:dicarbo_symporter_sf"/>
</dbReference>
<sequence length="480" mass="51318">MGMNPPLVVNVLVFIALLLLLAQTPRKQLWHKLFRRKTSYYRPWSLAKKVLIGLIIGTFFGLALQLVYGADNPILKESMSWFNIVGSGYVQLLQMIVMPLVFVSILNAIAKLQDASSLGKISLFTITTLLFTTLIAALVGVLVTNLFALTAAGLVPGTEETAQLSVITHHYMNRVADLTAPQLILSFIPKNPFADLTASSPTSVISLVIFATFLGIAALELLKSDREKGQRVLVAIDTLQVWVMKLVRLVMRLTPYGVLALMTKIVSGSNIHDIIKLGGFVVASYVGLGIMFIVHALLLSLSGVNPFRFFRKVWPVLTFAFTSRSSAASIPLSVEVQTRRLGISQSIASFAASFGASIGQNGCAGLYPAMLAVMVAPTVGINPLDPTWILTLLAVVTISSVGVAGVGGGATFAALIVLPALGLPVTLVALLISIEPLIDMGRTALNVNGSMIAGTITSQLMKQTDKSIMDSEDDVTLSSH</sequence>
<evidence type="ECO:0000256" key="1">
    <source>
        <dbReference type="ARBA" id="ARBA00004141"/>
    </source>
</evidence>
<feature type="transmembrane region" description="Helical" evidence="8">
    <location>
        <begin position="412"/>
        <end position="432"/>
    </location>
</feature>
<dbReference type="KEGG" id="fsm:CCS41_08000"/>
<keyword evidence="3" id="KW-0813">Transport</keyword>
<keyword evidence="5" id="KW-0029">Amino-acid transport</keyword>
<dbReference type="GO" id="GO:0015184">
    <property type="term" value="F:L-cystine transmembrane transporter activity"/>
    <property type="evidence" value="ECO:0007669"/>
    <property type="project" value="TreeGrafter"/>
</dbReference>
<evidence type="ECO:0000256" key="2">
    <source>
        <dbReference type="ARBA" id="ARBA00006148"/>
    </source>
</evidence>
<evidence type="ECO:0000256" key="3">
    <source>
        <dbReference type="ARBA" id="ARBA00022448"/>
    </source>
</evidence>
<evidence type="ECO:0000256" key="7">
    <source>
        <dbReference type="ARBA" id="ARBA00023136"/>
    </source>
</evidence>
<dbReference type="AlphaFoldDB" id="A0A2U8I5K8"/>
<protein>
    <submittedName>
        <fullName evidence="9">L-cystine transporter</fullName>
    </submittedName>
</protein>
<feature type="transmembrane region" description="Helical" evidence="8">
    <location>
        <begin position="388"/>
        <end position="406"/>
    </location>
</feature>
<dbReference type="OrthoDB" id="7778689at2"/>
<accession>A0A2U8I5K8</accession>
<evidence type="ECO:0000256" key="8">
    <source>
        <dbReference type="SAM" id="Phobius"/>
    </source>
</evidence>
<dbReference type="STRING" id="1878942.GCA_900128755_00771"/>
<dbReference type="EMBL" id="CP021659">
    <property type="protein sequence ID" value="AWK14431.1"/>
    <property type="molecule type" value="Genomic_DNA"/>
</dbReference>
<keyword evidence="7 8" id="KW-0472">Membrane</keyword>
<feature type="transmembrane region" description="Helical" evidence="8">
    <location>
        <begin position="121"/>
        <end position="148"/>
    </location>
</feature>
<evidence type="ECO:0000313" key="9">
    <source>
        <dbReference type="EMBL" id="AWK14431.1"/>
    </source>
</evidence>
<evidence type="ECO:0000313" key="10">
    <source>
        <dbReference type="Proteomes" id="UP000261875"/>
    </source>
</evidence>
<keyword evidence="4 8" id="KW-0812">Transmembrane</keyword>
<dbReference type="InterPro" id="IPR001991">
    <property type="entry name" value="Na-dicarboxylate_symporter"/>
</dbReference>
<dbReference type="SUPFAM" id="SSF118215">
    <property type="entry name" value="Proton glutamate symport protein"/>
    <property type="match status" value="1"/>
</dbReference>
<dbReference type="Pfam" id="PF00375">
    <property type="entry name" value="SDF"/>
    <property type="match status" value="1"/>
</dbReference>
<proteinExistence type="inferred from homology"/>
<feature type="transmembrane region" description="Helical" evidence="8">
    <location>
        <begin position="6"/>
        <end position="25"/>
    </location>
</feature>
<comment type="similarity">
    <text evidence="2">Belongs to the dicarboxylate/amino acid:cation symporter (DAACS) (TC 2.A.23) family.</text>
</comment>
<dbReference type="PANTHER" id="PTHR42865:SF5">
    <property type="entry name" value="L-CYSTINE TRANSPORTER TCYP"/>
    <property type="match status" value="1"/>
</dbReference>
<evidence type="ECO:0000256" key="4">
    <source>
        <dbReference type="ARBA" id="ARBA00022692"/>
    </source>
</evidence>
<feature type="transmembrane region" description="Helical" evidence="8">
    <location>
        <begin position="354"/>
        <end position="376"/>
    </location>
</feature>
<feature type="transmembrane region" description="Helical" evidence="8">
    <location>
        <begin position="204"/>
        <end position="222"/>
    </location>
</feature>
<gene>
    <name evidence="9" type="ORF">CCS41_08000</name>
</gene>
<feature type="transmembrane region" description="Helical" evidence="8">
    <location>
        <begin position="46"/>
        <end position="68"/>
    </location>
</feature>
<comment type="subcellular location">
    <subcellularLocation>
        <location evidence="1">Membrane</location>
        <topology evidence="1">Multi-pass membrane protein</topology>
    </subcellularLocation>
</comment>
<dbReference type="Gene3D" id="1.10.3860.10">
    <property type="entry name" value="Sodium:dicarboxylate symporter"/>
    <property type="match status" value="1"/>
</dbReference>
<dbReference type="Proteomes" id="UP000261875">
    <property type="component" value="Chromosome"/>
</dbReference>
<feature type="transmembrane region" description="Helical" evidence="8">
    <location>
        <begin position="88"/>
        <end position="109"/>
    </location>
</feature>
<reference evidence="9 10" key="1">
    <citation type="submission" date="2017-05" db="EMBL/GenBank/DDBJ databases">
        <title>Genome sequence of Candidatus Fukatsuia symbiotica and Candidatus Hamiltonella defensa from Acyrthosiphon pisum strain 5D.</title>
        <authorList>
            <person name="Patel V.A."/>
            <person name="Chevignon G."/>
            <person name="Russell J.A."/>
            <person name="Oliver K.M."/>
        </authorList>
    </citation>
    <scope>NUCLEOTIDE SEQUENCE [LARGE SCALE GENOMIC DNA]</scope>
    <source>
        <strain evidence="9 10">5D</strain>
    </source>
</reference>
<dbReference type="PANTHER" id="PTHR42865">
    <property type="entry name" value="PROTON/GLUTAMATE-ASPARTATE SYMPORTER"/>
    <property type="match status" value="1"/>
</dbReference>
<feature type="transmembrane region" description="Helical" evidence="8">
    <location>
        <begin position="253"/>
        <end position="271"/>
    </location>
</feature>